<dbReference type="InterPro" id="IPR015943">
    <property type="entry name" value="WD40/YVTN_repeat-like_dom_sf"/>
</dbReference>
<feature type="domain" description="F-box" evidence="2">
    <location>
        <begin position="110"/>
        <end position="160"/>
    </location>
</feature>
<gene>
    <name evidence="3" type="ORF">HK097_011274</name>
</gene>
<dbReference type="SMART" id="SM00256">
    <property type="entry name" value="FBOX"/>
    <property type="match status" value="1"/>
</dbReference>
<sequence>MSPSPRRANSPLASPALTSSSSCGDLAPLKIEPHLPTPPPSPPTRQAQLQLRGLRGTSRFANASKVSKPAVNKRRTKAKRRVKDEKALDTERQDQTVVDESLILPGIEHDWLTRSLTPELVTVIFEYLDLQSLTQCQEVCRAWKSILEAPKVDHHLWRGLYFREYGNPYNANPFDWAGEGGWRKRCLTAHFQIDGIFYSSVISQERKPHFHHPTEEFILPLRPSPSSPVKTYQFVLPSEDRRQFASLNDCLHARCFLLPATVHHPSTTRHPTLITIFRGDGLRGKSHVQIVRLTDLHATSYKLKSHSSPIYDATVSTLHGMIISSSLFPNDRVMMNGIWKRTHKAPLGLCGKDDYEISDSFQPLTNVASDGSLVCCALGSVVYIFDIAACMTRGIVHIDQDVEAIALKNNLLAASTIPHRKIQLHTLFPPTHIHTFEEQSLQTPPLSYRPHLLLTDRLLFASSPTGEVYIYDLLNLKPLYSVRHTRIDHQNAFITSMTLSEGGPPGETLAVGLSNGDLALFDFTAKVVRRRVVYLDRAVEKDPERQRKREKGGRIVPAWVSYREGDEEVLAMI</sequence>
<feature type="region of interest" description="Disordered" evidence="1">
    <location>
        <begin position="62"/>
        <end position="88"/>
    </location>
</feature>
<protein>
    <recommendedName>
        <fullName evidence="2">F-box domain-containing protein</fullName>
    </recommendedName>
</protein>
<evidence type="ECO:0000259" key="2">
    <source>
        <dbReference type="PROSITE" id="PS50181"/>
    </source>
</evidence>
<dbReference type="InterPro" id="IPR036322">
    <property type="entry name" value="WD40_repeat_dom_sf"/>
</dbReference>
<dbReference type="Pfam" id="PF12937">
    <property type="entry name" value="F-box-like"/>
    <property type="match status" value="1"/>
</dbReference>
<dbReference type="InterPro" id="IPR036047">
    <property type="entry name" value="F-box-like_dom_sf"/>
</dbReference>
<feature type="region of interest" description="Disordered" evidence="1">
    <location>
        <begin position="1"/>
        <end position="47"/>
    </location>
</feature>
<dbReference type="Gene3D" id="1.20.1280.50">
    <property type="match status" value="1"/>
</dbReference>
<accession>A0AAD5X792</accession>
<organism evidence="3 4">
    <name type="scientific">Rhizophlyctis rosea</name>
    <dbReference type="NCBI Taxonomy" id="64517"/>
    <lineage>
        <taxon>Eukaryota</taxon>
        <taxon>Fungi</taxon>
        <taxon>Fungi incertae sedis</taxon>
        <taxon>Chytridiomycota</taxon>
        <taxon>Chytridiomycota incertae sedis</taxon>
        <taxon>Chytridiomycetes</taxon>
        <taxon>Rhizophlyctidales</taxon>
        <taxon>Rhizophlyctidaceae</taxon>
        <taxon>Rhizophlyctis</taxon>
    </lineage>
</organism>
<proteinExistence type="predicted"/>
<dbReference type="SUPFAM" id="SSF50978">
    <property type="entry name" value="WD40 repeat-like"/>
    <property type="match status" value="1"/>
</dbReference>
<feature type="compositionally biased region" description="Basic residues" evidence="1">
    <location>
        <begin position="71"/>
        <end position="81"/>
    </location>
</feature>
<dbReference type="Gene3D" id="2.130.10.10">
    <property type="entry name" value="YVTN repeat-like/Quinoprotein amine dehydrogenase"/>
    <property type="match status" value="1"/>
</dbReference>
<reference evidence="3" key="1">
    <citation type="submission" date="2020-05" db="EMBL/GenBank/DDBJ databases">
        <title>Phylogenomic resolution of chytrid fungi.</title>
        <authorList>
            <person name="Stajich J.E."/>
            <person name="Amses K."/>
            <person name="Simmons R."/>
            <person name="Seto K."/>
            <person name="Myers J."/>
            <person name="Bonds A."/>
            <person name="Quandt C.A."/>
            <person name="Barry K."/>
            <person name="Liu P."/>
            <person name="Grigoriev I."/>
            <person name="Longcore J.E."/>
            <person name="James T.Y."/>
        </authorList>
    </citation>
    <scope>NUCLEOTIDE SEQUENCE</scope>
    <source>
        <strain evidence="3">JEL0318</strain>
    </source>
</reference>
<name>A0AAD5X792_9FUNG</name>
<dbReference type="EMBL" id="JADGJD010000091">
    <property type="protein sequence ID" value="KAJ3055198.1"/>
    <property type="molecule type" value="Genomic_DNA"/>
</dbReference>
<feature type="compositionally biased region" description="Low complexity" evidence="1">
    <location>
        <begin position="10"/>
        <end position="22"/>
    </location>
</feature>
<dbReference type="Proteomes" id="UP001212841">
    <property type="component" value="Unassembled WGS sequence"/>
</dbReference>
<evidence type="ECO:0000313" key="3">
    <source>
        <dbReference type="EMBL" id="KAJ3055198.1"/>
    </source>
</evidence>
<evidence type="ECO:0000313" key="4">
    <source>
        <dbReference type="Proteomes" id="UP001212841"/>
    </source>
</evidence>
<dbReference type="PROSITE" id="PS50181">
    <property type="entry name" value="FBOX"/>
    <property type="match status" value="1"/>
</dbReference>
<dbReference type="SUPFAM" id="SSF81383">
    <property type="entry name" value="F-box domain"/>
    <property type="match status" value="1"/>
</dbReference>
<evidence type="ECO:0000256" key="1">
    <source>
        <dbReference type="SAM" id="MobiDB-lite"/>
    </source>
</evidence>
<comment type="caution">
    <text evidence="3">The sequence shown here is derived from an EMBL/GenBank/DDBJ whole genome shotgun (WGS) entry which is preliminary data.</text>
</comment>
<keyword evidence="4" id="KW-1185">Reference proteome</keyword>
<dbReference type="AlphaFoldDB" id="A0AAD5X792"/>
<dbReference type="InterPro" id="IPR001810">
    <property type="entry name" value="F-box_dom"/>
</dbReference>
<dbReference type="PROSITE" id="PS51257">
    <property type="entry name" value="PROKAR_LIPOPROTEIN"/>
    <property type="match status" value="1"/>
</dbReference>